<evidence type="ECO:0000313" key="2">
    <source>
        <dbReference type="EMBL" id="VDM77610.1"/>
    </source>
</evidence>
<evidence type="ECO:0000313" key="3">
    <source>
        <dbReference type="Proteomes" id="UP000270094"/>
    </source>
</evidence>
<sequence length="172" mass="19106">MILAAVAEAVSSMRDTSVQRRFEKEVELTLAWEAEKMIVERFVGESSLTDLYDGTSTSAYGFRGSTSLYEDENEFTWSPSEEIEQNMGNRGPRVENQEGSEYPGESCSEVNQLALTEVVIIDAASTAPITCEQSMTPTEEKVLTFSGKENRFACATCGYQGNNRKALYRCFA</sequence>
<dbReference type="Proteomes" id="UP000270094">
    <property type="component" value="Unassembled WGS sequence"/>
</dbReference>
<name>A0A3P7IWZ7_STRVU</name>
<proteinExistence type="predicted"/>
<evidence type="ECO:0000256" key="1">
    <source>
        <dbReference type="SAM" id="MobiDB-lite"/>
    </source>
</evidence>
<protein>
    <submittedName>
        <fullName evidence="2">Uncharacterized protein</fullName>
    </submittedName>
</protein>
<keyword evidence="3" id="KW-1185">Reference proteome</keyword>
<reference evidence="2 3" key="1">
    <citation type="submission" date="2018-11" db="EMBL/GenBank/DDBJ databases">
        <authorList>
            <consortium name="Pathogen Informatics"/>
        </authorList>
    </citation>
    <scope>NUCLEOTIDE SEQUENCE [LARGE SCALE GENOMIC DNA]</scope>
</reference>
<dbReference type="EMBL" id="UYYB01099661">
    <property type="protein sequence ID" value="VDM77610.1"/>
    <property type="molecule type" value="Genomic_DNA"/>
</dbReference>
<dbReference type="OrthoDB" id="5870901at2759"/>
<accession>A0A3P7IWZ7</accession>
<gene>
    <name evidence="2" type="ORF">SVUK_LOCUS12608</name>
</gene>
<organism evidence="2 3">
    <name type="scientific">Strongylus vulgaris</name>
    <name type="common">Blood worm</name>
    <dbReference type="NCBI Taxonomy" id="40348"/>
    <lineage>
        <taxon>Eukaryota</taxon>
        <taxon>Metazoa</taxon>
        <taxon>Ecdysozoa</taxon>
        <taxon>Nematoda</taxon>
        <taxon>Chromadorea</taxon>
        <taxon>Rhabditida</taxon>
        <taxon>Rhabditina</taxon>
        <taxon>Rhabditomorpha</taxon>
        <taxon>Strongyloidea</taxon>
        <taxon>Strongylidae</taxon>
        <taxon>Strongylus</taxon>
    </lineage>
</organism>
<dbReference type="AlphaFoldDB" id="A0A3P7IWZ7"/>
<feature type="region of interest" description="Disordered" evidence="1">
    <location>
        <begin position="83"/>
        <end position="105"/>
    </location>
</feature>